<comment type="caution">
    <text evidence="2">The sequence shown here is derived from an EMBL/GenBank/DDBJ whole genome shotgun (WGS) entry which is preliminary data.</text>
</comment>
<keyword evidence="3" id="KW-1185">Reference proteome</keyword>
<protein>
    <submittedName>
        <fullName evidence="2">Uncharacterized protein</fullName>
    </submittedName>
</protein>
<sequence>MFDLVKGNVRGATTHGARPFPLPTTTLSEVETREAADRSRHTLSPPNKPRDRQGSGRRVTRFGREVTWPLLALGGSWPGVALSWLTWEESGGELSRPRAVC</sequence>
<evidence type="ECO:0000256" key="1">
    <source>
        <dbReference type="SAM" id="MobiDB-lite"/>
    </source>
</evidence>
<name>A0A5B7G023_PORTR</name>
<feature type="compositionally biased region" description="Basic and acidic residues" evidence="1">
    <location>
        <begin position="30"/>
        <end position="40"/>
    </location>
</feature>
<feature type="region of interest" description="Disordered" evidence="1">
    <location>
        <begin position="1"/>
        <end position="60"/>
    </location>
</feature>
<organism evidence="2 3">
    <name type="scientific">Portunus trituberculatus</name>
    <name type="common">Swimming crab</name>
    <name type="synonym">Neptunus trituberculatus</name>
    <dbReference type="NCBI Taxonomy" id="210409"/>
    <lineage>
        <taxon>Eukaryota</taxon>
        <taxon>Metazoa</taxon>
        <taxon>Ecdysozoa</taxon>
        <taxon>Arthropoda</taxon>
        <taxon>Crustacea</taxon>
        <taxon>Multicrustacea</taxon>
        <taxon>Malacostraca</taxon>
        <taxon>Eumalacostraca</taxon>
        <taxon>Eucarida</taxon>
        <taxon>Decapoda</taxon>
        <taxon>Pleocyemata</taxon>
        <taxon>Brachyura</taxon>
        <taxon>Eubrachyura</taxon>
        <taxon>Portunoidea</taxon>
        <taxon>Portunidae</taxon>
        <taxon>Portuninae</taxon>
        <taxon>Portunus</taxon>
    </lineage>
</organism>
<accession>A0A5B7G023</accession>
<dbReference type="EMBL" id="VSRR010009776">
    <property type="protein sequence ID" value="MPC50869.1"/>
    <property type="molecule type" value="Genomic_DNA"/>
</dbReference>
<dbReference type="AlphaFoldDB" id="A0A5B7G023"/>
<proteinExistence type="predicted"/>
<evidence type="ECO:0000313" key="2">
    <source>
        <dbReference type="EMBL" id="MPC50869.1"/>
    </source>
</evidence>
<dbReference type="Proteomes" id="UP000324222">
    <property type="component" value="Unassembled WGS sequence"/>
</dbReference>
<gene>
    <name evidence="2" type="ORF">E2C01_044703</name>
</gene>
<evidence type="ECO:0000313" key="3">
    <source>
        <dbReference type="Proteomes" id="UP000324222"/>
    </source>
</evidence>
<reference evidence="2 3" key="1">
    <citation type="submission" date="2019-05" db="EMBL/GenBank/DDBJ databases">
        <title>Another draft genome of Portunus trituberculatus and its Hox gene families provides insights of decapod evolution.</title>
        <authorList>
            <person name="Jeong J.-H."/>
            <person name="Song I."/>
            <person name="Kim S."/>
            <person name="Choi T."/>
            <person name="Kim D."/>
            <person name="Ryu S."/>
            <person name="Kim W."/>
        </authorList>
    </citation>
    <scope>NUCLEOTIDE SEQUENCE [LARGE SCALE GENOMIC DNA]</scope>
    <source>
        <tissue evidence="2">Muscle</tissue>
    </source>
</reference>